<dbReference type="RefSeq" id="WP_119423492.1">
    <property type="nucleotide sequence ID" value="NZ_QQXK01000003.1"/>
</dbReference>
<evidence type="ECO:0000256" key="1">
    <source>
        <dbReference type="ARBA" id="ARBA00000427"/>
    </source>
</evidence>
<sequence length="531" mass="55375">MSADAATAAAVVLARRGDLGYRQFRIPALLRTGAGTLLAVSDARPLLDDLPSPIDLVIRRSADEGATWEPWEPLRIGAGLEGFGDAALLQDPATGAVLCWHVTTTRWGFFESEAGLERTQHCDLSVSLDDGLTWEHRRLTAQLKRPGIRSLFPASGSGLALRRGPHAGRLLQPFVVMTDPVDGTPGVIASAVAASDDHGATWRLSEPFSPTAGGVHTNEHSLAELPDGTVVSCSRATPHRLWSVSTDGGLTFGRPAAVPELPDPSDNGSVLSVDGLVVVSHNQHPWLRCDTVLTVGVAGADGAVTWGGSAQLCPGASGYSTLVELTGGDAGVLFERGAYEELAFVRVPRAQLEAAAARPTGSAPAAGAAAEAVLALPGLDSEAWAAEAREDTPHGALHTRVVPRSITPAPPERWELKDEHLFLSGEAITAPASEGKEKGATATQIVATRADLAANLAPASATPSPADLITLSATARWDGTRDVVLHPRWVADGRPTGDPRTATPGTTVAWLHLSRALGDGELGLTWDVTPA</sequence>
<gene>
    <name evidence="5" type="ORF">DWB68_02115</name>
</gene>
<dbReference type="AlphaFoldDB" id="A0A399JCY5"/>
<dbReference type="InterPro" id="IPR011040">
    <property type="entry name" value="Sialidase"/>
</dbReference>
<name>A0A399JCY5_9MICC</name>
<accession>A0A399JCY5</accession>
<evidence type="ECO:0000256" key="2">
    <source>
        <dbReference type="ARBA" id="ARBA00009348"/>
    </source>
</evidence>
<comment type="caution">
    <text evidence="5">The sequence shown here is derived from an EMBL/GenBank/DDBJ whole genome shotgun (WGS) entry which is preliminary data.</text>
</comment>
<comment type="similarity">
    <text evidence="2">Belongs to the glycosyl hydrolase 33 family.</text>
</comment>
<dbReference type="Gene3D" id="2.120.10.10">
    <property type="match status" value="1"/>
</dbReference>
<protein>
    <recommendedName>
        <fullName evidence="3">exo-alpha-sialidase</fullName>
        <ecNumber evidence="3">3.2.1.18</ecNumber>
    </recommendedName>
</protein>
<organism evidence="5 6">
    <name type="scientific">Galactobacter valiniphilus</name>
    <dbReference type="NCBI Taxonomy" id="2676122"/>
    <lineage>
        <taxon>Bacteria</taxon>
        <taxon>Bacillati</taxon>
        <taxon>Actinomycetota</taxon>
        <taxon>Actinomycetes</taxon>
        <taxon>Micrococcales</taxon>
        <taxon>Micrococcaceae</taxon>
        <taxon>Galactobacter</taxon>
    </lineage>
</organism>
<evidence type="ECO:0000313" key="6">
    <source>
        <dbReference type="Proteomes" id="UP000265419"/>
    </source>
</evidence>
<dbReference type="EC" id="3.2.1.18" evidence="3"/>
<dbReference type="InterPro" id="IPR036278">
    <property type="entry name" value="Sialidase_sf"/>
</dbReference>
<dbReference type="GO" id="GO:0009313">
    <property type="term" value="P:oligosaccharide catabolic process"/>
    <property type="evidence" value="ECO:0007669"/>
    <property type="project" value="TreeGrafter"/>
</dbReference>
<comment type="catalytic activity">
    <reaction evidence="1">
        <text>Hydrolysis of alpha-(2-&gt;3)-, alpha-(2-&gt;6)-, alpha-(2-&gt;8)- glycosidic linkages of terminal sialic acid residues in oligosaccharides, glycoproteins, glycolipids, colominic acid and synthetic substrates.</text>
        <dbReference type="EC" id="3.2.1.18"/>
    </reaction>
</comment>
<dbReference type="InterPro" id="IPR026856">
    <property type="entry name" value="Sialidase_fam"/>
</dbReference>
<dbReference type="GO" id="GO:0005737">
    <property type="term" value="C:cytoplasm"/>
    <property type="evidence" value="ECO:0007669"/>
    <property type="project" value="TreeGrafter"/>
</dbReference>
<proteinExistence type="inferred from homology"/>
<evidence type="ECO:0000313" key="5">
    <source>
        <dbReference type="EMBL" id="RII43423.1"/>
    </source>
</evidence>
<dbReference type="CDD" id="cd15482">
    <property type="entry name" value="Sialidase_non-viral"/>
    <property type="match status" value="1"/>
</dbReference>
<feature type="domain" description="Sialidase" evidence="4">
    <location>
        <begin position="55"/>
        <end position="329"/>
    </location>
</feature>
<dbReference type="PANTHER" id="PTHR10628">
    <property type="entry name" value="SIALIDASE"/>
    <property type="match status" value="1"/>
</dbReference>
<dbReference type="GO" id="GO:0004308">
    <property type="term" value="F:exo-alpha-sialidase activity"/>
    <property type="evidence" value="ECO:0007669"/>
    <property type="project" value="UniProtKB-EC"/>
</dbReference>
<dbReference type="SUPFAM" id="SSF50939">
    <property type="entry name" value="Sialidases"/>
    <property type="match status" value="1"/>
</dbReference>
<evidence type="ECO:0000256" key="3">
    <source>
        <dbReference type="ARBA" id="ARBA00012733"/>
    </source>
</evidence>
<reference evidence="5 6" key="1">
    <citation type="submission" date="2018-07" db="EMBL/GenBank/DDBJ databases">
        <title>Arthrobacter sp. nov., isolated from raw cow's milk with high bacterial count.</title>
        <authorList>
            <person name="Hahne J."/>
            <person name="Isele D."/>
            <person name="Lipski A."/>
        </authorList>
    </citation>
    <scope>NUCLEOTIDE SEQUENCE [LARGE SCALE GENOMIC DNA]</scope>
    <source>
        <strain evidence="5 6">JZ R-35</strain>
    </source>
</reference>
<evidence type="ECO:0000259" key="4">
    <source>
        <dbReference type="Pfam" id="PF13088"/>
    </source>
</evidence>
<dbReference type="GO" id="GO:0016020">
    <property type="term" value="C:membrane"/>
    <property type="evidence" value="ECO:0007669"/>
    <property type="project" value="TreeGrafter"/>
</dbReference>
<dbReference type="EMBL" id="QQXK01000003">
    <property type="protein sequence ID" value="RII43423.1"/>
    <property type="molecule type" value="Genomic_DNA"/>
</dbReference>
<dbReference type="GO" id="GO:0006689">
    <property type="term" value="P:ganglioside catabolic process"/>
    <property type="evidence" value="ECO:0007669"/>
    <property type="project" value="TreeGrafter"/>
</dbReference>
<dbReference type="PANTHER" id="PTHR10628:SF30">
    <property type="entry name" value="EXO-ALPHA-SIALIDASE"/>
    <property type="match status" value="1"/>
</dbReference>
<dbReference type="Pfam" id="PF13088">
    <property type="entry name" value="BNR_2"/>
    <property type="match status" value="1"/>
</dbReference>
<keyword evidence="6" id="KW-1185">Reference proteome</keyword>
<dbReference type="Proteomes" id="UP000265419">
    <property type="component" value="Unassembled WGS sequence"/>
</dbReference>